<dbReference type="NCBIfam" id="NF005243">
    <property type="entry name" value="PRK06753.1"/>
    <property type="match status" value="1"/>
</dbReference>
<evidence type="ECO:0000259" key="3">
    <source>
        <dbReference type="Pfam" id="PF01494"/>
    </source>
</evidence>
<sequence length="378" mass="41472">MKAVIAGGGIGGLTTAIALEKLGHEVEVYEAASEFKSVGAGLGLAANAVKAFDHLGLKGEVLAAGQLLPSAKLLTKEGAVITQVDSLKISAKYGVDNFAIHRADLHAVLLKNLKKTKLVTGKKAEICSESASGVEVKFTDGTSASGDFLIAADGIHSQIRRQFLPKSAPRYAGYTCWRAVVPQPKKRIELPSETWGEGARFGIVPLKDDRIYWFACLNARQHDLSVRNFKKGNLLWHFDDFHEPVAELIQRAAQEDIIWGDIIDLAPIDKFAFGKVLLAGDAGHATTPNMGQGACQAIEDAAFLYSILRGGGTIEEKFRRFEKVRKPRTKKIVENSWRIGRVAQWEKPWAAGLRNKLFSMVPQSVQEKQLSFLYEVEF</sequence>
<dbReference type="InterPro" id="IPR036188">
    <property type="entry name" value="FAD/NAD-bd_sf"/>
</dbReference>
<evidence type="ECO:0000256" key="2">
    <source>
        <dbReference type="ARBA" id="ARBA00023033"/>
    </source>
</evidence>
<keyword evidence="5" id="KW-1185">Reference proteome</keyword>
<dbReference type="PANTHER" id="PTHR13789:SF309">
    <property type="entry name" value="PUTATIVE (AFU_ORTHOLOGUE AFUA_6G14510)-RELATED"/>
    <property type="match status" value="1"/>
</dbReference>
<dbReference type="EMBL" id="CP136051">
    <property type="protein sequence ID" value="WOK04643.1"/>
    <property type="molecule type" value="Genomic_DNA"/>
</dbReference>
<dbReference type="GO" id="GO:0004497">
    <property type="term" value="F:monooxygenase activity"/>
    <property type="evidence" value="ECO:0007669"/>
    <property type="project" value="UniProtKB-KW"/>
</dbReference>
<dbReference type="InterPro" id="IPR002938">
    <property type="entry name" value="FAD-bd"/>
</dbReference>
<organism evidence="4 5">
    <name type="scientific">Imperialibacter roseus</name>
    <dbReference type="NCBI Taxonomy" id="1324217"/>
    <lineage>
        <taxon>Bacteria</taxon>
        <taxon>Pseudomonadati</taxon>
        <taxon>Bacteroidota</taxon>
        <taxon>Cytophagia</taxon>
        <taxon>Cytophagales</taxon>
        <taxon>Flammeovirgaceae</taxon>
        <taxon>Imperialibacter</taxon>
    </lineage>
</organism>
<proteinExistence type="predicted"/>
<dbReference type="Gene3D" id="3.50.50.60">
    <property type="entry name" value="FAD/NAD(P)-binding domain"/>
    <property type="match status" value="1"/>
</dbReference>
<dbReference type="RefSeq" id="WP_317487444.1">
    <property type="nucleotide sequence ID" value="NZ_CP136051.1"/>
</dbReference>
<dbReference type="Pfam" id="PF01494">
    <property type="entry name" value="FAD_binding_3"/>
    <property type="match status" value="1"/>
</dbReference>
<dbReference type="PRINTS" id="PR00420">
    <property type="entry name" value="RNGMNOXGNASE"/>
</dbReference>
<dbReference type="SUPFAM" id="SSF51905">
    <property type="entry name" value="FAD/NAD(P)-binding domain"/>
    <property type="match status" value="1"/>
</dbReference>
<accession>A0ABZ0IJJ6</accession>
<gene>
    <name evidence="4" type="ORF">RT717_16305</name>
</gene>
<evidence type="ECO:0000256" key="1">
    <source>
        <dbReference type="ARBA" id="ARBA00023002"/>
    </source>
</evidence>
<dbReference type="Proteomes" id="UP001302349">
    <property type="component" value="Chromosome"/>
</dbReference>
<feature type="domain" description="FAD-binding" evidence="3">
    <location>
        <begin position="2"/>
        <end position="335"/>
    </location>
</feature>
<dbReference type="PANTHER" id="PTHR13789">
    <property type="entry name" value="MONOOXYGENASE"/>
    <property type="match status" value="1"/>
</dbReference>
<name>A0ABZ0IJJ6_9BACT</name>
<keyword evidence="2 4" id="KW-0503">Monooxygenase</keyword>
<reference evidence="4 5" key="1">
    <citation type="journal article" date="2023" name="Microbiol. Resour. Announc.">
        <title>Complete Genome Sequence of Imperialibacter roseus strain P4T.</title>
        <authorList>
            <person name="Tizabi D.R."/>
            <person name="Bachvaroff T."/>
            <person name="Hill R.T."/>
        </authorList>
    </citation>
    <scope>NUCLEOTIDE SEQUENCE [LARGE SCALE GENOMIC DNA]</scope>
    <source>
        <strain evidence="4 5">P4T</strain>
    </source>
</reference>
<evidence type="ECO:0000313" key="5">
    <source>
        <dbReference type="Proteomes" id="UP001302349"/>
    </source>
</evidence>
<dbReference type="InterPro" id="IPR050493">
    <property type="entry name" value="FAD-dep_Monooxygenase_BioMet"/>
</dbReference>
<protein>
    <submittedName>
        <fullName evidence="4">FAD-dependent monooxygenase</fullName>
    </submittedName>
</protein>
<evidence type="ECO:0000313" key="4">
    <source>
        <dbReference type="EMBL" id="WOK04643.1"/>
    </source>
</evidence>
<keyword evidence="1" id="KW-0560">Oxidoreductase</keyword>